<sequence length="157" mass="18035">MSNQIVQEASNLIQRIKDRYPAFQGRKATIEDIHQLQEQLKVKLPSWYLELYCSVPLIDAEFYFQEYEAEGDYDGKSCVMIGDIQSILDEGTNFAPGMFLKKEEFIYFATCSHGSGDPIFLNLNSLDEPSVYRVYHDDISMVKVSEKLSEFLNNAIP</sequence>
<protein>
    <recommendedName>
        <fullName evidence="1">Knr4/Smi1-like domain-containing protein</fullName>
    </recommendedName>
</protein>
<gene>
    <name evidence="2" type="ORF">JCM16418_508</name>
</gene>
<organism evidence="2 3">
    <name type="scientific">Paenibacillus pini JCM 16418</name>
    <dbReference type="NCBI Taxonomy" id="1236976"/>
    <lineage>
        <taxon>Bacteria</taxon>
        <taxon>Bacillati</taxon>
        <taxon>Bacillota</taxon>
        <taxon>Bacilli</taxon>
        <taxon>Bacillales</taxon>
        <taxon>Paenibacillaceae</taxon>
        <taxon>Paenibacillus</taxon>
    </lineage>
</organism>
<dbReference type="InterPro" id="IPR037883">
    <property type="entry name" value="Knr4/Smi1-like_sf"/>
</dbReference>
<feature type="domain" description="Knr4/Smi1-like" evidence="1">
    <location>
        <begin position="28"/>
        <end position="154"/>
    </location>
</feature>
<dbReference type="Pfam" id="PF09346">
    <property type="entry name" value="SMI1_KNR4"/>
    <property type="match status" value="1"/>
</dbReference>
<dbReference type="AlphaFoldDB" id="W7YG76"/>
<evidence type="ECO:0000259" key="1">
    <source>
        <dbReference type="Pfam" id="PF09346"/>
    </source>
</evidence>
<keyword evidence="3" id="KW-1185">Reference proteome</keyword>
<dbReference type="Proteomes" id="UP000019364">
    <property type="component" value="Unassembled WGS sequence"/>
</dbReference>
<dbReference type="EMBL" id="BAVZ01000001">
    <property type="protein sequence ID" value="GAF06548.1"/>
    <property type="molecule type" value="Genomic_DNA"/>
</dbReference>
<proteinExistence type="predicted"/>
<comment type="caution">
    <text evidence="2">The sequence shown here is derived from an EMBL/GenBank/DDBJ whole genome shotgun (WGS) entry which is preliminary data.</text>
</comment>
<name>W7YG76_9BACL</name>
<dbReference type="SUPFAM" id="SSF160631">
    <property type="entry name" value="SMI1/KNR4-like"/>
    <property type="match status" value="1"/>
</dbReference>
<dbReference type="eggNOG" id="ENOG5032IEJ">
    <property type="taxonomic scope" value="Bacteria"/>
</dbReference>
<evidence type="ECO:0000313" key="2">
    <source>
        <dbReference type="EMBL" id="GAF06548.1"/>
    </source>
</evidence>
<reference evidence="2 3" key="1">
    <citation type="journal article" date="2014" name="Genome Announc.">
        <title>Draft Genome Sequence of Paenibacillus pini JCM 16418T, Isolated from the Rhizosphere of Pine Tree.</title>
        <authorList>
            <person name="Yuki M."/>
            <person name="Oshima K."/>
            <person name="Suda W."/>
            <person name="Oshida Y."/>
            <person name="Kitamura K."/>
            <person name="Iida Y."/>
            <person name="Hattori M."/>
            <person name="Ohkuma M."/>
        </authorList>
    </citation>
    <scope>NUCLEOTIDE SEQUENCE [LARGE SCALE GENOMIC DNA]</scope>
    <source>
        <strain evidence="2 3">JCM 16418</strain>
    </source>
</reference>
<evidence type="ECO:0000313" key="3">
    <source>
        <dbReference type="Proteomes" id="UP000019364"/>
    </source>
</evidence>
<accession>W7YG76</accession>
<dbReference type="InterPro" id="IPR018958">
    <property type="entry name" value="Knr4/Smi1-like_dom"/>
</dbReference>
<dbReference type="Gene3D" id="3.40.1580.10">
    <property type="entry name" value="SMI1/KNR4-like"/>
    <property type="match status" value="1"/>
</dbReference>